<accession>W6M0V1</accession>
<organism evidence="2 3">
    <name type="scientific">Candidatus Competibacter denitrificans Run_A_D11</name>
    <dbReference type="NCBI Taxonomy" id="1400863"/>
    <lineage>
        <taxon>Bacteria</taxon>
        <taxon>Pseudomonadati</taxon>
        <taxon>Pseudomonadota</taxon>
        <taxon>Gammaproteobacteria</taxon>
        <taxon>Candidatus Competibacteraceae</taxon>
        <taxon>Candidatus Competibacter</taxon>
    </lineage>
</organism>
<dbReference type="EMBL" id="CBTJ020000002">
    <property type="protein sequence ID" value="CDI01022.1"/>
    <property type="molecule type" value="Genomic_DNA"/>
</dbReference>
<dbReference type="InterPro" id="IPR025293">
    <property type="entry name" value="YfiR/HmsC-like"/>
</dbReference>
<protein>
    <recommendedName>
        <fullName evidence="4">Transmembrane protein</fullName>
    </recommendedName>
</protein>
<evidence type="ECO:0000313" key="3">
    <source>
        <dbReference type="Proteomes" id="UP000035760"/>
    </source>
</evidence>
<evidence type="ECO:0008006" key="4">
    <source>
        <dbReference type="Google" id="ProtNLM"/>
    </source>
</evidence>
<name>W6M0V1_9GAMM</name>
<evidence type="ECO:0000256" key="1">
    <source>
        <dbReference type="SAM" id="MobiDB-lite"/>
    </source>
</evidence>
<dbReference type="AlphaFoldDB" id="W6M0V1"/>
<gene>
    <name evidence="2" type="ORF">BN873_100034</name>
</gene>
<sequence>MEVLNVPTSRMAGSARRGAQKRAPPTQSKPSLAFRWHQALLVLAFWLTTALLGSTVWAGEFDEYSVKAAYLYNFAKYVEWPPGVFDRPDAPVMICIAGENPFGAALSVLVGKAVGSHPVDVRAVSSNTGLEKCHVVFISRAEQSRARVLLASLARLPILTVSDIDDFARAGGMIGLVEAEQRIRFDINLATARQANLKLSSQLLKLATIVE</sequence>
<keyword evidence="3" id="KW-1185">Reference proteome</keyword>
<dbReference type="STRING" id="1400863.BN873_100034"/>
<proteinExistence type="predicted"/>
<dbReference type="OrthoDB" id="277577at2"/>
<feature type="region of interest" description="Disordered" evidence="1">
    <location>
        <begin position="1"/>
        <end position="30"/>
    </location>
</feature>
<dbReference type="Pfam" id="PF13689">
    <property type="entry name" value="DUF4154"/>
    <property type="match status" value="1"/>
</dbReference>
<reference evidence="2" key="2">
    <citation type="submission" date="2014-03" db="EMBL/GenBank/DDBJ databases">
        <title>Candidatus Competibacter-lineage genomes retrieved from metagenomes reveal functional metabolic diversity.</title>
        <authorList>
            <person name="McIlroy S.J."/>
            <person name="Albertsen M."/>
            <person name="Andresen E.K."/>
            <person name="Saunders A.M."/>
            <person name="Kristiansen R."/>
            <person name="Stokholm-Bjerregaard M."/>
            <person name="Nielsen K.L."/>
            <person name="Nielsen P.H."/>
        </authorList>
    </citation>
    <scope>NUCLEOTIDE SEQUENCE</scope>
    <source>
        <strain evidence="2">Run_A_D11</strain>
    </source>
</reference>
<comment type="caution">
    <text evidence="2">The sequence shown here is derived from an EMBL/GenBank/DDBJ whole genome shotgun (WGS) entry which is preliminary data.</text>
</comment>
<evidence type="ECO:0000313" key="2">
    <source>
        <dbReference type="EMBL" id="CDI01022.1"/>
    </source>
</evidence>
<dbReference type="Proteomes" id="UP000035760">
    <property type="component" value="Unassembled WGS sequence"/>
</dbReference>
<reference evidence="2" key="1">
    <citation type="submission" date="2013-07" db="EMBL/GenBank/DDBJ databases">
        <authorList>
            <person name="McIlroy S."/>
        </authorList>
    </citation>
    <scope>NUCLEOTIDE SEQUENCE [LARGE SCALE GENOMIC DNA]</scope>
    <source>
        <strain evidence="2">Run_A_D11</strain>
    </source>
</reference>